<dbReference type="OMA" id="CKEMAPL"/>
<evidence type="ECO:0000259" key="15">
    <source>
        <dbReference type="PROSITE" id="PS51058"/>
    </source>
</evidence>
<dbReference type="PROSITE" id="PS51058">
    <property type="entry name" value="ZF_CXXC"/>
    <property type="match status" value="1"/>
</dbReference>
<dbReference type="InterPro" id="IPR002857">
    <property type="entry name" value="Znf_CXXC"/>
</dbReference>
<evidence type="ECO:0000256" key="7">
    <source>
        <dbReference type="ARBA" id="ARBA00022737"/>
    </source>
</evidence>
<organism evidence="17">
    <name type="scientific">Camponotus floridanus</name>
    <name type="common">Florida carpenter ant</name>
    <dbReference type="NCBI Taxonomy" id="104421"/>
    <lineage>
        <taxon>Eukaryota</taxon>
        <taxon>Metazoa</taxon>
        <taxon>Ecdysozoa</taxon>
        <taxon>Arthropoda</taxon>
        <taxon>Hexapoda</taxon>
        <taxon>Insecta</taxon>
        <taxon>Pterygota</taxon>
        <taxon>Neoptera</taxon>
        <taxon>Endopterygota</taxon>
        <taxon>Hymenoptera</taxon>
        <taxon>Apocrita</taxon>
        <taxon>Aculeata</taxon>
        <taxon>Formicoidea</taxon>
        <taxon>Formicidae</taxon>
        <taxon>Formicinae</taxon>
        <taxon>Camponotus</taxon>
    </lineage>
</organism>
<feature type="compositionally biased region" description="Polar residues" evidence="13">
    <location>
        <begin position="1093"/>
        <end position="1117"/>
    </location>
</feature>
<keyword evidence="8 12" id="KW-0863">Zinc-finger</keyword>
<gene>
    <name evidence="16" type="ORF">EAG_05973</name>
</gene>
<keyword evidence="4 16" id="KW-0808">Transferase</keyword>
<dbReference type="PANTHER" id="PTHR10629:SF52">
    <property type="entry name" value="DNA (CYTOSINE-5)-METHYLTRANSFERASE 1"/>
    <property type="match status" value="1"/>
</dbReference>
<dbReference type="Gene3D" id="3.90.120.10">
    <property type="entry name" value="DNA Methylase, subunit A, domain 2"/>
    <property type="match status" value="1"/>
</dbReference>
<feature type="domain" description="BAH" evidence="14">
    <location>
        <begin position="531"/>
        <end position="656"/>
    </location>
</feature>
<dbReference type="Gene3D" id="2.30.30.490">
    <property type="match status" value="2"/>
</dbReference>
<evidence type="ECO:0000256" key="5">
    <source>
        <dbReference type="ARBA" id="ARBA00022691"/>
    </source>
</evidence>
<dbReference type="InParanoid" id="E2AGM2"/>
<keyword evidence="11" id="KW-0539">Nucleus</keyword>
<dbReference type="InterPro" id="IPR001525">
    <property type="entry name" value="C5_MeTfrase"/>
</dbReference>
<evidence type="ECO:0000256" key="4">
    <source>
        <dbReference type="ARBA" id="ARBA00022679"/>
    </source>
</evidence>
<keyword evidence="3 16" id="KW-0489">Methyltransferase</keyword>
<dbReference type="Pfam" id="PF12047">
    <property type="entry name" value="DNMT1-RFD"/>
    <property type="match status" value="1"/>
</dbReference>
<dbReference type="GO" id="GO:0044027">
    <property type="term" value="P:negative regulation of gene expression via chromosomal CpG island methylation"/>
    <property type="evidence" value="ECO:0007669"/>
    <property type="project" value="TreeGrafter"/>
</dbReference>
<keyword evidence="5" id="KW-0949">S-adenosyl-L-methionine</keyword>
<dbReference type="STRING" id="104421.E2AGM2"/>
<dbReference type="GO" id="GO:0032259">
    <property type="term" value="P:methylation"/>
    <property type="evidence" value="ECO:0007669"/>
    <property type="project" value="UniProtKB-KW"/>
</dbReference>
<dbReference type="Pfam" id="PF02008">
    <property type="entry name" value="zf-CXXC"/>
    <property type="match status" value="1"/>
</dbReference>
<dbReference type="EMBL" id="GL439334">
    <property type="protein sequence ID" value="EFN67419.1"/>
    <property type="molecule type" value="Genomic_DNA"/>
</dbReference>
<protein>
    <recommendedName>
        <fullName evidence="2">DNA (cytosine-5-)-methyltransferase</fullName>
        <ecNumber evidence="2">2.1.1.37</ecNumber>
    </recommendedName>
</protein>
<feature type="region of interest" description="Disordered" evidence="13">
    <location>
        <begin position="1"/>
        <end position="22"/>
    </location>
</feature>
<proteinExistence type="predicted"/>
<dbReference type="Pfam" id="PF01426">
    <property type="entry name" value="BAH"/>
    <property type="match status" value="1"/>
</dbReference>
<dbReference type="PROSITE" id="PS51038">
    <property type="entry name" value="BAH"/>
    <property type="match status" value="1"/>
</dbReference>
<evidence type="ECO:0000256" key="12">
    <source>
        <dbReference type="PROSITE-ProRule" id="PRU00509"/>
    </source>
</evidence>
<evidence type="ECO:0000256" key="9">
    <source>
        <dbReference type="ARBA" id="ARBA00022833"/>
    </source>
</evidence>
<dbReference type="OrthoDB" id="5376140at2759"/>
<dbReference type="PROSITE" id="PS00095">
    <property type="entry name" value="C5_MTASE_2"/>
    <property type="match status" value="1"/>
</dbReference>
<dbReference type="AlphaFoldDB" id="E2AGM2"/>
<keyword evidence="6" id="KW-0479">Metal-binding</keyword>
<dbReference type="GO" id="GO:0008270">
    <property type="term" value="F:zinc ion binding"/>
    <property type="evidence" value="ECO:0007669"/>
    <property type="project" value="UniProtKB-KW"/>
</dbReference>
<comment type="subcellular location">
    <subcellularLocation>
        <location evidence="1">Nucleus</location>
    </subcellularLocation>
</comment>
<keyword evidence="10" id="KW-0238">DNA-binding</keyword>
<sequence>MPPTVPEDEPGSSNRRMSRSRKFVDIEESIEANGSTAKATPSVLDLFAIQSAKRKKLNNETNHETKMSDRQHEIKVEANKNGTVEFDKENHNPQINQDQEENAEKRMKMENNEEISQLKSQVKKTLTIIERCDYCKQKLDDETKLYQGHPNGAMEEQIALTDPKLCLFTGDESFIHESDERPQNKLTYFSVYDKNGHLCAFDTGLIEKNVMLYFSGYMKPIYEEDPSPEGGVPTKDMGPINEWYVSGFDGGELALIGFNTAFAEYILMEPSEAYAPFMDVVKEKIYMSKLVIEFLLDEISPTYEDLLNKLQTVVPPKGMTKFTEDALLRHAQFICDQVSSFDDSADVEDILLITTPCMRSLANLAGVTLGKKAAIRRTRREQKVKKPAWTKATTTKLVSNMFENIFTDQLAKHDDKIPTGPKRQRCGVCENCQQPDCGICTSCKDMTKFGGSGRSKQACIRRRCPNMAIQEADDSDPENEEQYDSLIENQKVEEKPKKDFKELKKNIVWEEQDKIIDGQKTYYKSVIVGNERIQINDYVLVEPRNPAIPLHIYKIMFMWENKSGVKQFHANWLRRGTDTILGETSDPIELFLSDDCDDVPFTSVSSKATVIHKKMPDNWIELGNMDIDDEIKDTDGKTFFYQMRYTPETARFENSLPDPECPRKENSHRFCPACARLRALEQYNTPKVFERIEEKSSKEVIYGVVRYKDEEYRVGSAVFLYPSAFKFKYKQMYQEAEKPKKEVVDEDMYPEFYRKVSEKAKFSNVDTPEPFHIVCSVKFSEVAGKCYLAYSENLSESVEEWSLGGPNRFYFTEAYNAKENSFDEPPYNVINIGKSGKGKGKGKSKAKKVGETENKPVIDKPIDHPVVIRKLRTLDLFAGCGEARMSHIPTATGSDWRDLPNIAVRLSDGTFSKKLEYMHHDKRAGKSSTGALRGVCSCNTGRLCDPTDKQFNTLIPWCLPHTGNRHNHWSGLYGRLEWDGFFSTTVTNPEPMGKQGRVLHPVQNRVVSVRECARSQGFPDSFRFYGTILDKHRQVGNAVPPPLGAAIGQEIRKCIRDTTISSNTKFEFTKSCANTFMTRSNRSLDKNDKVVTNAISDSHTPTTNNGASTSSNRGKNATSRHRRYSS</sequence>
<evidence type="ECO:0000256" key="1">
    <source>
        <dbReference type="ARBA" id="ARBA00004123"/>
    </source>
</evidence>
<dbReference type="SUPFAM" id="SSF53335">
    <property type="entry name" value="S-adenosyl-L-methionine-dependent methyltransferases"/>
    <property type="match status" value="1"/>
</dbReference>
<feature type="region of interest" description="Disordered" evidence="13">
    <location>
        <begin position="833"/>
        <end position="856"/>
    </location>
</feature>
<dbReference type="CDD" id="cd04760">
    <property type="entry name" value="BAH_Dnmt1_I"/>
    <property type="match status" value="1"/>
</dbReference>
<evidence type="ECO:0000256" key="8">
    <source>
        <dbReference type="ARBA" id="ARBA00022771"/>
    </source>
</evidence>
<dbReference type="SMART" id="SM00439">
    <property type="entry name" value="BAH"/>
    <property type="match status" value="1"/>
</dbReference>
<feature type="compositionally biased region" description="Acidic residues" evidence="13">
    <location>
        <begin position="1"/>
        <end position="10"/>
    </location>
</feature>
<evidence type="ECO:0000256" key="6">
    <source>
        <dbReference type="ARBA" id="ARBA00022723"/>
    </source>
</evidence>
<dbReference type="PANTHER" id="PTHR10629">
    <property type="entry name" value="CYTOSINE-SPECIFIC METHYLTRANSFERASE"/>
    <property type="match status" value="1"/>
</dbReference>
<dbReference type="InterPro" id="IPR050390">
    <property type="entry name" value="C5-Methyltransferase"/>
</dbReference>
<name>E2AGM2_CAMFO</name>
<feature type="compositionally biased region" description="Basic residues" evidence="13">
    <location>
        <begin position="836"/>
        <end position="847"/>
    </location>
</feature>
<keyword evidence="17" id="KW-1185">Reference proteome</keyword>
<dbReference type="GO" id="GO:0005634">
    <property type="term" value="C:nucleus"/>
    <property type="evidence" value="ECO:0007669"/>
    <property type="project" value="UniProtKB-SubCell"/>
</dbReference>
<dbReference type="InterPro" id="IPR029063">
    <property type="entry name" value="SAM-dependent_MTases_sf"/>
</dbReference>
<reference evidence="16 17" key="1">
    <citation type="journal article" date="2010" name="Science">
        <title>Genomic comparison of the ants Camponotus floridanus and Harpegnathos saltator.</title>
        <authorList>
            <person name="Bonasio R."/>
            <person name="Zhang G."/>
            <person name="Ye C."/>
            <person name="Mutti N.S."/>
            <person name="Fang X."/>
            <person name="Qin N."/>
            <person name="Donahue G."/>
            <person name="Yang P."/>
            <person name="Li Q."/>
            <person name="Li C."/>
            <person name="Zhang P."/>
            <person name="Huang Z."/>
            <person name="Berger S.L."/>
            <person name="Reinberg D."/>
            <person name="Wang J."/>
            <person name="Liebig J."/>
        </authorList>
    </citation>
    <scope>NUCLEOTIDE SEQUENCE [LARGE SCALE GENOMIC DNA]</scope>
    <source>
        <strain evidence="17">C129</strain>
    </source>
</reference>
<feature type="region of interest" description="Disordered" evidence="13">
    <location>
        <begin position="1093"/>
        <end position="1126"/>
    </location>
</feature>
<dbReference type="GO" id="GO:0006346">
    <property type="term" value="P:DNA methylation-dependent constitutive heterochromatin formation"/>
    <property type="evidence" value="ECO:0007669"/>
    <property type="project" value="InterPro"/>
</dbReference>
<keyword evidence="9" id="KW-0862">Zinc</keyword>
<evidence type="ECO:0000259" key="14">
    <source>
        <dbReference type="PROSITE" id="PS51038"/>
    </source>
</evidence>
<feature type="domain" description="CXXC-type" evidence="15">
    <location>
        <begin position="419"/>
        <end position="465"/>
    </location>
</feature>
<evidence type="ECO:0000256" key="2">
    <source>
        <dbReference type="ARBA" id="ARBA00011975"/>
    </source>
</evidence>
<evidence type="ECO:0000256" key="13">
    <source>
        <dbReference type="SAM" id="MobiDB-lite"/>
    </source>
</evidence>
<dbReference type="GO" id="GO:0003677">
    <property type="term" value="F:DNA binding"/>
    <property type="evidence" value="ECO:0007669"/>
    <property type="project" value="UniProtKB-KW"/>
</dbReference>
<accession>E2AGM2</accession>
<evidence type="ECO:0000256" key="10">
    <source>
        <dbReference type="ARBA" id="ARBA00023125"/>
    </source>
</evidence>
<evidence type="ECO:0000256" key="3">
    <source>
        <dbReference type="ARBA" id="ARBA00022603"/>
    </source>
</evidence>
<dbReference type="InterPro" id="IPR043151">
    <property type="entry name" value="BAH_sf"/>
</dbReference>
<dbReference type="PIRSF" id="PIRSF037404">
    <property type="entry name" value="DNMT1"/>
    <property type="match status" value="1"/>
</dbReference>
<evidence type="ECO:0000256" key="11">
    <source>
        <dbReference type="ARBA" id="ARBA00023242"/>
    </source>
</evidence>
<evidence type="ECO:0000313" key="17">
    <source>
        <dbReference type="Proteomes" id="UP000000311"/>
    </source>
</evidence>
<dbReference type="Pfam" id="PF00145">
    <property type="entry name" value="DNA_methylase"/>
    <property type="match status" value="1"/>
</dbReference>
<dbReference type="InterPro" id="IPR022702">
    <property type="entry name" value="Cytosine_MeTrfase1_RFD"/>
</dbReference>
<dbReference type="EC" id="2.1.1.37" evidence="2"/>
<dbReference type="Proteomes" id="UP000000311">
    <property type="component" value="Unassembled WGS sequence"/>
</dbReference>
<dbReference type="Gene3D" id="1.10.10.2230">
    <property type="match status" value="1"/>
</dbReference>
<evidence type="ECO:0000313" key="16">
    <source>
        <dbReference type="EMBL" id="EFN67419.1"/>
    </source>
</evidence>
<keyword evidence="7" id="KW-0677">Repeat</keyword>
<dbReference type="InterPro" id="IPR001025">
    <property type="entry name" value="BAH_dom"/>
</dbReference>
<dbReference type="GO" id="GO:0003886">
    <property type="term" value="F:DNA (cytosine-5-)-methyltransferase activity"/>
    <property type="evidence" value="ECO:0007669"/>
    <property type="project" value="UniProtKB-EC"/>
</dbReference>
<dbReference type="FunFam" id="3.90.120.10:FF:000001">
    <property type="entry name" value="DNA (cytosine-5)-methyltransferase"/>
    <property type="match status" value="1"/>
</dbReference>
<dbReference type="InterPro" id="IPR031303">
    <property type="entry name" value="C5_meth_CS"/>
</dbReference>
<dbReference type="GO" id="GO:0003682">
    <property type="term" value="F:chromatin binding"/>
    <property type="evidence" value="ECO:0007669"/>
    <property type="project" value="InterPro"/>
</dbReference>